<dbReference type="InterPro" id="IPR002645">
    <property type="entry name" value="STAS_dom"/>
</dbReference>
<proteinExistence type="predicted"/>
<evidence type="ECO:0000259" key="1">
    <source>
        <dbReference type="PROSITE" id="PS50801"/>
    </source>
</evidence>
<dbReference type="InterPro" id="IPR036513">
    <property type="entry name" value="STAS_dom_sf"/>
</dbReference>
<dbReference type="Gene3D" id="3.30.750.24">
    <property type="entry name" value="STAS domain"/>
    <property type="match status" value="1"/>
</dbReference>
<name>A0ABQ5YNK4_9BURK</name>
<sequence length="110" mass="11980">MVSLDDIGDVCVIRLSTVRLDSSVGTVIRNSIVSKFDSHSKFALDMTSVKLVDSGGLGALVAVLKNITSQQASLVLVGMQKSVKLMFELSRMDRQFKMAESVDQAIELMK</sequence>
<keyword evidence="3" id="KW-1185">Reference proteome</keyword>
<dbReference type="SUPFAM" id="SSF52091">
    <property type="entry name" value="SpoIIaa-like"/>
    <property type="match status" value="1"/>
</dbReference>
<comment type="caution">
    <text evidence="2">The sequence shown here is derived from an EMBL/GenBank/DDBJ whole genome shotgun (WGS) entry which is preliminary data.</text>
</comment>
<protein>
    <submittedName>
        <fullName evidence="2">Anti-sigma factor antagonist</fullName>
    </submittedName>
</protein>
<dbReference type="CDD" id="cd07043">
    <property type="entry name" value="STAS_anti-anti-sigma_factors"/>
    <property type="match status" value="1"/>
</dbReference>
<dbReference type="Proteomes" id="UP001156664">
    <property type="component" value="Unassembled WGS sequence"/>
</dbReference>
<dbReference type="PROSITE" id="PS50801">
    <property type="entry name" value="STAS"/>
    <property type="match status" value="1"/>
</dbReference>
<dbReference type="EMBL" id="BSOJ01000006">
    <property type="protein sequence ID" value="GLR25501.1"/>
    <property type="molecule type" value="Genomic_DNA"/>
</dbReference>
<feature type="domain" description="STAS" evidence="1">
    <location>
        <begin position="20"/>
        <end position="109"/>
    </location>
</feature>
<dbReference type="Pfam" id="PF01740">
    <property type="entry name" value="STAS"/>
    <property type="match status" value="1"/>
</dbReference>
<dbReference type="RefSeq" id="WP_284279857.1">
    <property type="nucleotide sequence ID" value="NZ_BSOJ01000006.1"/>
</dbReference>
<dbReference type="PANTHER" id="PTHR33495">
    <property type="entry name" value="ANTI-SIGMA FACTOR ANTAGONIST TM_1081-RELATED-RELATED"/>
    <property type="match status" value="1"/>
</dbReference>
<reference evidence="3" key="1">
    <citation type="journal article" date="2019" name="Int. J. Syst. Evol. Microbiol.">
        <title>The Global Catalogue of Microorganisms (GCM) 10K type strain sequencing project: providing services to taxonomists for standard genome sequencing and annotation.</title>
        <authorList>
            <consortium name="The Broad Institute Genomics Platform"/>
            <consortium name="The Broad Institute Genome Sequencing Center for Infectious Disease"/>
            <person name="Wu L."/>
            <person name="Ma J."/>
        </authorList>
    </citation>
    <scope>NUCLEOTIDE SEQUENCE [LARGE SCALE GENOMIC DNA]</scope>
    <source>
        <strain evidence="3">NBRC 105857</strain>
    </source>
</reference>
<evidence type="ECO:0000313" key="3">
    <source>
        <dbReference type="Proteomes" id="UP001156664"/>
    </source>
</evidence>
<evidence type="ECO:0000313" key="2">
    <source>
        <dbReference type="EMBL" id="GLR25501.1"/>
    </source>
</evidence>
<dbReference type="PANTHER" id="PTHR33495:SF2">
    <property type="entry name" value="ANTI-SIGMA FACTOR ANTAGONIST TM_1081-RELATED"/>
    <property type="match status" value="1"/>
</dbReference>
<organism evidence="2 3">
    <name type="scientific">Limnobacter litoralis</name>
    <dbReference type="NCBI Taxonomy" id="481366"/>
    <lineage>
        <taxon>Bacteria</taxon>
        <taxon>Pseudomonadati</taxon>
        <taxon>Pseudomonadota</taxon>
        <taxon>Betaproteobacteria</taxon>
        <taxon>Burkholderiales</taxon>
        <taxon>Burkholderiaceae</taxon>
        <taxon>Limnobacter</taxon>
    </lineage>
</organism>
<accession>A0ABQ5YNK4</accession>
<gene>
    <name evidence="2" type="ORF">GCM10007875_05890</name>
</gene>